<dbReference type="InterPro" id="IPR039934">
    <property type="entry name" value="C2CD2/C2CD2L"/>
</dbReference>
<evidence type="ECO:0000259" key="3">
    <source>
        <dbReference type="PROSITE" id="PS50004"/>
    </source>
</evidence>
<evidence type="ECO:0000313" key="4">
    <source>
        <dbReference type="EMBL" id="CAF98555.1"/>
    </source>
</evidence>
<keyword evidence="2" id="KW-0472">Membrane</keyword>
<gene>
    <name evidence="4" type="ORF">GSTENG00016298001</name>
</gene>
<dbReference type="Gene3D" id="2.60.40.150">
    <property type="entry name" value="C2 domain"/>
    <property type="match status" value="1"/>
</dbReference>
<feature type="region of interest" description="Disordered" evidence="1">
    <location>
        <begin position="439"/>
        <end position="465"/>
    </location>
</feature>
<proteinExistence type="predicted"/>
<dbReference type="PANTHER" id="PTHR21119">
    <property type="entry name" value="C2 DOMAIN-CONTAINING PROTEIN"/>
    <property type="match status" value="1"/>
</dbReference>
<evidence type="ECO:0000256" key="2">
    <source>
        <dbReference type="SAM" id="Phobius"/>
    </source>
</evidence>
<dbReference type="PANTHER" id="PTHR21119:SF7">
    <property type="entry name" value="C2 DOMAIN-CONTAINING PROTEIN 2"/>
    <property type="match status" value="1"/>
</dbReference>
<dbReference type="Pfam" id="PF18696">
    <property type="entry name" value="SMP_C2CD2L"/>
    <property type="match status" value="1"/>
</dbReference>
<dbReference type="InterPro" id="IPR035892">
    <property type="entry name" value="C2_domain_sf"/>
</dbReference>
<evidence type="ECO:0000256" key="1">
    <source>
        <dbReference type="SAM" id="MobiDB-lite"/>
    </source>
</evidence>
<dbReference type="PROSITE" id="PS50004">
    <property type="entry name" value="C2"/>
    <property type="match status" value="1"/>
</dbReference>
<dbReference type="InterPro" id="IPR040885">
    <property type="entry name" value="SMP_C2CD2L"/>
</dbReference>
<feature type="compositionally biased region" description="Basic and acidic residues" evidence="1">
    <location>
        <begin position="530"/>
        <end position="541"/>
    </location>
</feature>
<feature type="non-terminal residue" evidence="4">
    <location>
        <position position="1"/>
    </location>
</feature>
<feature type="region of interest" description="Disordered" evidence="1">
    <location>
        <begin position="527"/>
        <end position="682"/>
    </location>
</feature>
<sequence>SWAPEDPQWLFLLTLFIASVLTIILYLLQYFQQKAVVFEPGAEDEVAHQEAASLLGWALSLTSWKSQWSEAWCRALSDQSRKLGGPVVLTFEEDGLEATELTVTRVDRFHKSARNTVAFSCHVTGEQLQFCVRAALESPTAAHPWRYTVCVAPLELQLDLSMEEGEDEVWISWGVSHLDTVELQVTPTSTQSAISAPPDSPSTPAVRKLLRQLLCAVHPSVSLSPRLAPASEVQVRRSLVSPPKPPRAHDWKLLVKNIQVTLKQQEDAAGSINPFCVLQLDHPPQKFQSAILAKNASDLAWDQPFIFELSGLSKELNIQLVNSGPAGEGLLLGQATVPFHLAKKQPSGQQTFPLLTKDGTKGSLTTEVGPPSQQWSILLLLLQFSNTSRCPLQFTYLEPSEVRSWHPPTPAYSKKVEMDRTVMPCGTVVTTVTAVKSKPGRALPPGFGSDSVPKATPAKSKLSERRVSEQASALGAAVSKALSSSDTELLMLNGADPVAEAALRQLHQSAKQKLKSPVKKSTIIISGIAKESESQEGDGRGGEGGAGPPPEDWGSRTEDLDPGSPSRSEPGVNGRKTRGERSQRGPDPPSTHPLQGGWDDQSPSGRQLPPEECQALLPEASSAQGARDEPVAQRPGVPGVSGRGGASAAHGHLQPSAAAQEQDEEQSQRFRLQGAAAHVNAL</sequence>
<dbReference type="Pfam" id="PF00168">
    <property type="entry name" value="C2"/>
    <property type="match status" value="1"/>
</dbReference>
<dbReference type="KEGG" id="tng:GSTEN00016298G001"/>
<dbReference type="OrthoDB" id="9976063at2759"/>
<reference evidence="4" key="1">
    <citation type="journal article" date="2004" name="Nature">
        <title>Genome duplication in the teleost fish Tetraodon nigroviridis reveals the early vertebrate proto-karyotype.</title>
        <authorList>
            <person name="Jaillon O."/>
            <person name="Aury J.-M."/>
            <person name="Brunet F."/>
            <person name="Petit J.-L."/>
            <person name="Stange-Thomann N."/>
            <person name="Mauceli E."/>
            <person name="Bouneau L."/>
            <person name="Fischer C."/>
            <person name="Ozouf-Costaz C."/>
            <person name="Bernot A."/>
            <person name="Nicaud S."/>
            <person name="Jaffe D."/>
            <person name="Fisher S."/>
            <person name="Lutfalla G."/>
            <person name="Dossat C."/>
            <person name="Segurens B."/>
            <person name="Dasilva C."/>
            <person name="Salanoubat M."/>
            <person name="Levy M."/>
            <person name="Boudet N."/>
            <person name="Castellano S."/>
            <person name="Anthouard V."/>
            <person name="Jubin C."/>
            <person name="Castelli V."/>
            <person name="Katinka M."/>
            <person name="Vacherie B."/>
            <person name="Biemont C."/>
            <person name="Skalli Z."/>
            <person name="Cattolico L."/>
            <person name="Poulain J."/>
            <person name="De Berardinis V."/>
            <person name="Cruaud C."/>
            <person name="Duprat S."/>
            <person name="Brottier P."/>
            <person name="Coutanceau J.-P."/>
            <person name="Gouzy J."/>
            <person name="Parra G."/>
            <person name="Lardier G."/>
            <person name="Chapple C."/>
            <person name="McKernan K.J."/>
            <person name="McEwan P."/>
            <person name="Bosak S."/>
            <person name="Kellis M."/>
            <person name="Volff J.-N."/>
            <person name="Guigo R."/>
            <person name="Zody M.C."/>
            <person name="Mesirov J."/>
            <person name="Lindblad-Toh K."/>
            <person name="Birren B."/>
            <person name="Nusbaum C."/>
            <person name="Kahn D."/>
            <person name="Robinson-Rechavi M."/>
            <person name="Laudet V."/>
            <person name="Schachter V."/>
            <person name="Quetier F."/>
            <person name="Saurin W."/>
            <person name="Scarpelli C."/>
            <person name="Wincker P."/>
            <person name="Lander E.S."/>
            <person name="Weissenbach J."/>
            <person name="Roest Crollius H."/>
        </authorList>
    </citation>
    <scope>NUCLEOTIDE SEQUENCE [LARGE SCALE GENOMIC DNA]</scope>
</reference>
<protein>
    <submittedName>
        <fullName evidence="4">(spotted green pufferfish) hypothetical protein</fullName>
    </submittedName>
</protein>
<organism evidence="4">
    <name type="scientific">Tetraodon nigroviridis</name>
    <name type="common">Spotted green pufferfish</name>
    <name type="synonym">Chelonodon nigroviridis</name>
    <dbReference type="NCBI Taxonomy" id="99883"/>
    <lineage>
        <taxon>Eukaryota</taxon>
        <taxon>Metazoa</taxon>
        <taxon>Chordata</taxon>
        <taxon>Craniata</taxon>
        <taxon>Vertebrata</taxon>
        <taxon>Euteleostomi</taxon>
        <taxon>Actinopterygii</taxon>
        <taxon>Neopterygii</taxon>
        <taxon>Teleostei</taxon>
        <taxon>Neoteleostei</taxon>
        <taxon>Acanthomorphata</taxon>
        <taxon>Eupercaria</taxon>
        <taxon>Tetraodontiformes</taxon>
        <taxon>Tetradontoidea</taxon>
        <taxon>Tetraodontidae</taxon>
        <taxon>Tetraodon</taxon>
    </lineage>
</organism>
<feature type="transmembrane region" description="Helical" evidence="2">
    <location>
        <begin position="9"/>
        <end position="28"/>
    </location>
</feature>
<dbReference type="EMBL" id="CAAE01014557">
    <property type="protein sequence ID" value="CAF98555.1"/>
    <property type="molecule type" value="Genomic_DNA"/>
</dbReference>
<dbReference type="InterPro" id="IPR000008">
    <property type="entry name" value="C2_dom"/>
</dbReference>
<reference evidence="4" key="2">
    <citation type="submission" date="2004-02" db="EMBL/GenBank/DDBJ databases">
        <authorList>
            <consortium name="Genoscope"/>
            <consortium name="Whitehead Institute Centre for Genome Research"/>
        </authorList>
    </citation>
    <scope>NUCLEOTIDE SEQUENCE</scope>
</reference>
<dbReference type="AlphaFoldDB" id="Q4SLC7"/>
<name>Q4SLC7_TETNG</name>
<accession>Q4SLC7</accession>
<dbReference type="CDD" id="cd21682">
    <property type="entry name" value="SMP_C2CD2"/>
    <property type="match status" value="1"/>
</dbReference>
<comment type="caution">
    <text evidence="4">The sequence shown here is derived from an EMBL/GenBank/DDBJ whole genome shotgun (WGS) entry which is preliminary data.</text>
</comment>
<keyword evidence="2" id="KW-0812">Transmembrane</keyword>
<dbReference type="CDD" id="cd08678">
    <property type="entry name" value="C2_C21orf25-like"/>
    <property type="match status" value="1"/>
</dbReference>
<feature type="compositionally biased region" description="Low complexity" evidence="1">
    <location>
        <begin position="646"/>
        <end position="660"/>
    </location>
</feature>
<feature type="domain" description="C2" evidence="3">
    <location>
        <begin position="234"/>
        <end position="352"/>
    </location>
</feature>
<keyword evidence="2" id="KW-1133">Transmembrane helix</keyword>
<dbReference type="SUPFAM" id="SSF49562">
    <property type="entry name" value="C2 domain (Calcium/lipid-binding domain, CaLB)"/>
    <property type="match status" value="1"/>
</dbReference>